<reference evidence="2" key="1">
    <citation type="submission" date="2020-09" db="EMBL/GenBank/DDBJ databases">
        <title>The genome sequence of strain Labrenzia suaedae 4C16A.</title>
        <authorList>
            <person name="Liu Y."/>
        </authorList>
    </citation>
    <scope>NUCLEOTIDE SEQUENCE [LARGE SCALE GENOMIC DNA]</scope>
    <source>
        <strain evidence="2">4C16A</strain>
    </source>
</reference>
<organism evidence="1 2">
    <name type="scientific">Roseibium litorale</name>
    <dbReference type="NCBI Taxonomy" id="2803841"/>
    <lineage>
        <taxon>Bacteria</taxon>
        <taxon>Pseudomonadati</taxon>
        <taxon>Pseudomonadota</taxon>
        <taxon>Alphaproteobacteria</taxon>
        <taxon>Hyphomicrobiales</taxon>
        <taxon>Stappiaceae</taxon>
        <taxon>Roseibium</taxon>
    </lineage>
</organism>
<keyword evidence="2" id="KW-1185">Reference proteome</keyword>
<dbReference type="Proteomes" id="UP000632063">
    <property type="component" value="Unassembled WGS sequence"/>
</dbReference>
<gene>
    <name evidence="1" type="ORF">IG616_00660</name>
</gene>
<comment type="caution">
    <text evidence="1">The sequence shown here is derived from an EMBL/GenBank/DDBJ whole genome shotgun (WGS) entry which is preliminary data.</text>
</comment>
<protein>
    <submittedName>
        <fullName evidence="1">Uncharacterized protein</fullName>
    </submittedName>
</protein>
<dbReference type="EMBL" id="JACYXI010000001">
    <property type="protein sequence ID" value="MBD8890042.1"/>
    <property type="molecule type" value="Genomic_DNA"/>
</dbReference>
<accession>A0ABR9CGN5</accession>
<evidence type="ECO:0000313" key="1">
    <source>
        <dbReference type="EMBL" id="MBD8890042.1"/>
    </source>
</evidence>
<proteinExistence type="predicted"/>
<reference evidence="1 2" key="2">
    <citation type="journal article" date="2021" name="Int. J. Syst. Evol. Microbiol.">
        <title>Roseibium litorale sp. nov., isolated from a tidal flat sediment and proposal for the reclassification of Labrenzia polysiphoniae as Roseibium polysiphoniae comb. nov.</title>
        <authorList>
            <person name="Liu Y."/>
            <person name="Pei T."/>
            <person name="Du J."/>
            <person name="Chao M."/>
            <person name="Deng M.R."/>
            <person name="Zhu H."/>
        </authorList>
    </citation>
    <scope>NUCLEOTIDE SEQUENCE [LARGE SCALE GENOMIC DNA]</scope>
    <source>
        <strain evidence="1 2">4C16A</strain>
    </source>
</reference>
<evidence type="ECO:0000313" key="2">
    <source>
        <dbReference type="Proteomes" id="UP000632063"/>
    </source>
</evidence>
<sequence>MVALQTPFTEAGTMDNLVSKLVGRYGQPGGKAAADFGSDDGLISDLRRELDTIVREQAQSFHIKAYTAIALRAFWILRGKAA</sequence>
<dbReference type="RefSeq" id="WP_192145441.1">
    <property type="nucleotide sequence ID" value="NZ_JACYXI010000001.1"/>
</dbReference>
<name>A0ABR9CGN5_9HYPH</name>